<feature type="region of interest" description="Disordered" evidence="1">
    <location>
        <begin position="55"/>
        <end position="77"/>
    </location>
</feature>
<dbReference type="PANTHER" id="PTHR30383">
    <property type="entry name" value="THIOESTERASE 1/PROTEASE 1/LYSOPHOSPHOLIPASE L1"/>
    <property type="match status" value="1"/>
</dbReference>
<dbReference type="GO" id="GO:0016788">
    <property type="term" value="F:hydrolase activity, acting on ester bonds"/>
    <property type="evidence" value="ECO:0007669"/>
    <property type="project" value="UniProtKB-ARBA"/>
</dbReference>
<keyword evidence="2" id="KW-0732">Signal</keyword>
<dbReference type="SUPFAM" id="SSF52266">
    <property type="entry name" value="SGNH hydrolase"/>
    <property type="match status" value="1"/>
</dbReference>
<feature type="signal peptide" evidence="2">
    <location>
        <begin position="1"/>
        <end position="31"/>
    </location>
</feature>
<dbReference type="Pfam" id="PF04311">
    <property type="entry name" value="DUF459"/>
    <property type="match status" value="1"/>
</dbReference>
<comment type="caution">
    <text evidence="3">The sequence shown here is derived from an EMBL/GenBank/DDBJ whole genome shotgun (WGS) entry which is preliminary data.</text>
</comment>
<evidence type="ECO:0000256" key="2">
    <source>
        <dbReference type="SAM" id="SignalP"/>
    </source>
</evidence>
<dbReference type="AlphaFoldDB" id="A0A4R6VX59"/>
<dbReference type="EMBL" id="SNYR01000001">
    <property type="protein sequence ID" value="TDQ67457.1"/>
    <property type="molecule type" value="Genomic_DNA"/>
</dbReference>
<feature type="chain" id="PRO_5020451110" evidence="2">
    <location>
        <begin position="32"/>
        <end position="394"/>
    </location>
</feature>
<protein>
    <submittedName>
        <fullName evidence="3">Uncharacterized protein</fullName>
    </submittedName>
</protein>
<dbReference type="OrthoDB" id="9805649at2"/>
<dbReference type="InterPro" id="IPR051532">
    <property type="entry name" value="Ester_Hydrolysis_Enzymes"/>
</dbReference>
<feature type="compositionally biased region" description="Low complexity" evidence="1">
    <location>
        <begin position="61"/>
        <end position="72"/>
    </location>
</feature>
<evidence type="ECO:0000313" key="3">
    <source>
        <dbReference type="EMBL" id="TDQ67457.1"/>
    </source>
</evidence>
<dbReference type="InterPro" id="IPR036514">
    <property type="entry name" value="SGNH_hydro_sf"/>
</dbReference>
<dbReference type="Gene3D" id="3.40.50.1110">
    <property type="entry name" value="SGNH hydrolase"/>
    <property type="match status" value="1"/>
</dbReference>
<evidence type="ECO:0000313" key="4">
    <source>
        <dbReference type="Proteomes" id="UP000295391"/>
    </source>
</evidence>
<evidence type="ECO:0000256" key="1">
    <source>
        <dbReference type="SAM" id="MobiDB-lite"/>
    </source>
</evidence>
<proteinExistence type="predicted"/>
<name>A0A4R6VX59_9HYPH</name>
<sequence>MKLNMRALWLMMLLALALPMAVGIAPHSAVAQERIEVAQNNSGERRTLFDILFGRKKEQPKPQQQQRTTPRRSAPSVAAPVKVNTIEKAPDATRLLVIGDSLSIDLAKGLDRFYAEDPQLKIIGAGVGSSGFVRDDYYDWNAAIAERIGADDFDMVVVAIGTNDRQVLRSSSGVFDPLTDEWRTAYRDRIGQFISQLKAVNKPVVWVGLPPMRSGSYSSAMSQISSLHRLVAYEYGAEFVDIYERFVDEDGNYTAYGPDLNGQNAQMRKGDGIHFTARGNDKLAFFVDKSVKTFYRGGSITIAVADPLANSDAAQLQRPPFQGLSQVRMLEVAGAVRPLGDKPRADAGGLVVKAAQSTPSVRLQQLMDAPIGRADAFGVGIDPTAEEELPRLLE</sequence>
<dbReference type="InterPro" id="IPR007407">
    <property type="entry name" value="DUF459"/>
</dbReference>
<organism evidence="3 4">
    <name type="scientific">Maritalea mobilis</name>
    <dbReference type="NCBI Taxonomy" id="483324"/>
    <lineage>
        <taxon>Bacteria</taxon>
        <taxon>Pseudomonadati</taxon>
        <taxon>Pseudomonadota</taxon>
        <taxon>Alphaproteobacteria</taxon>
        <taxon>Hyphomicrobiales</taxon>
        <taxon>Devosiaceae</taxon>
        <taxon>Maritalea</taxon>
    </lineage>
</organism>
<keyword evidence="4" id="KW-1185">Reference proteome</keyword>
<reference evidence="3 4" key="1">
    <citation type="submission" date="2019-03" db="EMBL/GenBank/DDBJ databases">
        <title>Genomic Encyclopedia of Type Strains, Phase III (KMG-III): the genomes of soil and plant-associated and newly described type strains.</title>
        <authorList>
            <person name="Whitman W."/>
        </authorList>
    </citation>
    <scope>NUCLEOTIDE SEQUENCE [LARGE SCALE GENOMIC DNA]</scope>
    <source>
        <strain evidence="3 4">CGMCC 1.7002</strain>
    </source>
</reference>
<accession>A0A4R6VX59</accession>
<dbReference type="Proteomes" id="UP000295391">
    <property type="component" value="Unassembled WGS sequence"/>
</dbReference>
<gene>
    <name evidence="3" type="ORF">ATL17_1472</name>
</gene>